<dbReference type="EnsemblPlants" id="OB10G14330.1">
    <property type="protein sequence ID" value="OB10G14330.1"/>
    <property type="gene ID" value="OB10G14330"/>
</dbReference>
<organism evidence="1">
    <name type="scientific">Oryza brachyantha</name>
    <name type="common">malo sina</name>
    <dbReference type="NCBI Taxonomy" id="4533"/>
    <lineage>
        <taxon>Eukaryota</taxon>
        <taxon>Viridiplantae</taxon>
        <taxon>Streptophyta</taxon>
        <taxon>Embryophyta</taxon>
        <taxon>Tracheophyta</taxon>
        <taxon>Spermatophyta</taxon>
        <taxon>Magnoliopsida</taxon>
        <taxon>Liliopsida</taxon>
        <taxon>Poales</taxon>
        <taxon>Poaceae</taxon>
        <taxon>BOP clade</taxon>
        <taxon>Oryzoideae</taxon>
        <taxon>Oryzeae</taxon>
        <taxon>Oryzinae</taxon>
        <taxon>Oryza</taxon>
    </lineage>
</organism>
<dbReference type="AlphaFoldDB" id="J3N1N5"/>
<name>J3N1N5_ORYBR</name>
<proteinExistence type="predicted"/>
<dbReference type="Gramene" id="OB10G14330.1">
    <property type="protein sequence ID" value="OB10G14330.1"/>
    <property type="gene ID" value="OB10G14330"/>
</dbReference>
<protein>
    <submittedName>
        <fullName evidence="1">Uncharacterized protein</fullName>
    </submittedName>
</protein>
<evidence type="ECO:0000313" key="1">
    <source>
        <dbReference type="EnsemblPlants" id="OB10G14330.1"/>
    </source>
</evidence>
<reference evidence="1" key="1">
    <citation type="journal article" date="2013" name="Nat. Commun.">
        <title>Whole-genome sequencing of Oryza brachyantha reveals mechanisms underlying Oryza genome evolution.</title>
        <authorList>
            <person name="Chen J."/>
            <person name="Huang Q."/>
            <person name="Gao D."/>
            <person name="Wang J."/>
            <person name="Lang Y."/>
            <person name="Liu T."/>
            <person name="Li B."/>
            <person name="Bai Z."/>
            <person name="Luis Goicoechea J."/>
            <person name="Liang C."/>
            <person name="Chen C."/>
            <person name="Zhang W."/>
            <person name="Sun S."/>
            <person name="Liao Y."/>
            <person name="Zhang X."/>
            <person name="Yang L."/>
            <person name="Song C."/>
            <person name="Wang M."/>
            <person name="Shi J."/>
            <person name="Liu G."/>
            <person name="Liu J."/>
            <person name="Zhou H."/>
            <person name="Zhou W."/>
            <person name="Yu Q."/>
            <person name="An N."/>
            <person name="Chen Y."/>
            <person name="Cai Q."/>
            <person name="Wang B."/>
            <person name="Liu B."/>
            <person name="Min J."/>
            <person name="Huang Y."/>
            <person name="Wu H."/>
            <person name="Li Z."/>
            <person name="Zhang Y."/>
            <person name="Yin Y."/>
            <person name="Song W."/>
            <person name="Jiang J."/>
            <person name="Jackson S.A."/>
            <person name="Wing R.A."/>
            <person name="Wang J."/>
            <person name="Chen M."/>
        </authorList>
    </citation>
    <scope>NUCLEOTIDE SEQUENCE [LARGE SCALE GENOMIC DNA]</scope>
    <source>
        <strain evidence="1">cv. IRGC 101232</strain>
    </source>
</reference>
<sequence length="66" mass="7502">MQSLLRKNVAGLGAKYLNRRQTPIVLEVITDELIKDAYTISIHQLCFMNHLCSNNLRRASTLTGEK</sequence>
<dbReference type="HOGENOM" id="CLU_2835219_0_0_1"/>
<accession>J3N1N5</accession>
<reference evidence="1" key="2">
    <citation type="submission" date="2013-04" db="UniProtKB">
        <authorList>
            <consortium name="EnsemblPlants"/>
        </authorList>
    </citation>
    <scope>IDENTIFICATION</scope>
</reference>
<evidence type="ECO:0000313" key="2">
    <source>
        <dbReference type="Proteomes" id="UP000006038"/>
    </source>
</evidence>
<dbReference type="Proteomes" id="UP000006038">
    <property type="component" value="Chromosome 10"/>
</dbReference>
<keyword evidence="2" id="KW-1185">Reference proteome</keyword>